<keyword evidence="2" id="KW-1185">Reference proteome</keyword>
<evidence type="ECO:0000313" key="2">
    <source>
        <dbReference type="Proteomes" id="UP000007524"/>
    </source>
</evidence>
<sequence>MKILKLRVSDFSSEIYVGNDFSPDPLEMLEKIRTAGAIGTETDRTMYFLTESKDKFEKAQEDVKKLLTKNGYVLYNPCTVLIDCKTEKRK</sequence>
<name>H6X415_9CAUD</name>
<dbReference type="RefSeq" id="YP_007007363.1">
    <property type="nucleotide sequence ID" value="NC_019526.1"/>
</dbReference>
<organism evidence="1 2">
    <name type="scientific">Klebsiella phage vB_KleM_RaK2</name>
    <dbReference type="NCBI Taxonomy" id="1147094"/>
    <lineage>
        <taxon>Viruses</taxon>
        <taxon>Duplodnaviria</taxon>
        <taxon>Heunggongvirae</taxon>
        <taxon>Uroviricota</taxon>
        <taxon>Caudoviricetes</taxon>
        <taxon>Alcyoneusvirus</taxon>
        <taxon>Alcyoneusvirus RaK2</taxon>
    </lineage>
</organism>
<dbReference type="OrthoDB" id="40370at10239"/>
<dbReference type="GeneID" id="14012796"/>
<dbReference type="Proteomes" id="UP000007524">
    <property type="component" value="Segment"/>
</dbReference>
<accession>H6X415</accession>
<proteinExistence type="predicted"/>
<evidence type="ECO:0000313" key="1">
    <source>
        <dbReference type="EMBL" id="AFA44481.1"/>
    </source>
</evidence>
<dbReference type="EMBL" id="JQ513383">
    <property type="protein sequence ID" value="AFA44481.1"/>
    <property type="molecule type" value="Genomic_DNA"/>
</dbReference>
<protein>
    <submittedName>
        <fullName evidence="1">Uncharacterized protein</fullName>
    </submittedName>
</protein>
<dbReference type="KEGG" id="vg:14012796"/>
<reference evidence="1 2" key="1">
    <citation type="journal article" date="2012" name="J. Virol.">
        <title>Genome of Klebsiella sp.-Infecting Bacteriophage vB_KleM_RaK2.</title>
        <authorList>
            <person name="Simoliunas E."/>
            <person name="Kaliniene L."/>
            <person name="Truncaite L."/>
            <person name="Klausa V."/>
            <person name="Zajanckauskaite A."/>
            <person name="Meskys R."/>
        </authorList>
    </citation>
    <scope>NUCLEOTIDE SEQUENCE [LARGE SCALE GENOMIC DNA]</scope>
</reference>
<gene>
    <name evidence="1" type="ORF">RaK2_00208</name>
</gene>